<evidence type="ECO:0000313" key="12">
    <source>
        <dbReference type="Proteomes" id="UP000006201"/>
    </source>
</evidence>
<feature type="domain" description="Sulfatase N-terminal" evidence="9">
    <location>
        <begin position="251"/>
        <end position="534"/>
    </location>
</feature>
<name>A4C519_9GAMM</name>
<dbReference type="InterPro" id="IPR000917">
    <property type="entry name" value="Sulfatase_N"/>
</dbReference>
<dbReference type="GO" id="GO:0009244">
    <property type="term" value="P:lipopolysaccharide core region biosynthetic process"/>
    <property type="evidence" value="ECO:0007669"/>
    <property type="project" value="TreeGrafter"/>
</dbReference>
<feature type="domain" description="Phosphoethanolamine transferase N-terminal" evidence="10">
    <location>
        <begin position="76"/>
        <end position="223"/>
    </location>
</feature>
<evidence type="ECO:0000259" key="9">
    <source>
        <dbReference type="Pfam" id="PF00884"/>
    </source>
</evidence>
<reference evidence="11 12" key="1">
    <citation type="submission" date="2006-02" db="EMBL/GenBank/DDBJ databases">
        <authorList>
            <person name="Moran M.A."/>
            <person name="Kjelleberg S."/>
            <person name="Egan S."/>
            <person name="Saunders N."/>
            <person name="Thomas T."/>
            <person name="Ferriera S."/>
            <person name="Johnson J."/>
            <person name="Kravitz S."/>
            <person name="Halpern A."/>
            <person name="Remington K."/>
            <person name="Beeson K."/>
            <person name="Tran B."/>
            <person name="Rogers Y.-H."/>
            <person name="Friedman R."/>
            <person name="Venter J.C."/>
        </authorList>
    </citation>
    <scope>NUCLEOTIDE SEQUENCE [LARGE SCALE GENOMIC DNA]</scope>
    <source>
        <strain evidence="11 12">D2</strain>
    </source>
</reference>
<evidence type="ECO:0000256" key="2">
    <source>
        <dbReference type="ARBA" id="ARBA00022475"/>
    </source>
</evidence>
<dbReference type="GO" id="GO:0005886">
    <property type="term" value="C:plasma membrane"/>
    <property type="evidence" value="ECO:0007669"/>
    <property type="project" value="UniProtKB-SubCell"/>
</dbReference>
<evidence type="ECO:0000256" key="5">
    <source>
        <dbReference type="ARBA" id="ARBA00022692"/>
    </source>
</evidence>
<evidence type="ECO:0000256" key="1">
    <source>
        <dbReference type="ARBA" id="ARBA00004429"/>
    </source>
</evidence>
<keyword evidence="3" id="KW-0997">Cell inner membrane</keyword>
<keyword evidence="2" id="KW-1003">Cell membrane</keyword>
<keyword evidence="4" id="KW-0808">Transferase</keyword>
<evidence type="ECO:0000313" key="11">
    <source>
        <dbReference type="EMBL" id="EAR30651.1"/>
    </source>
</evidence>
<organism evidence="11 12">
    <name type="scientific">Pseudoalteromonas tunicata D2</name>
    <dbReference type="NCBI Taxonomy" id="87626"/>
    <lineage>
        <taxon>Bacteria</taxon>
        <taxon>Pseudomonadati</taxon>
        <taxon>Pseudomonadota</taxon>
        <taxon>Gammaproteobacteria</taxon>
        <taxon>Alteromonadales</taxon>
        <taxon>Pseudoalteromonadaceae</taxon>
        <taxon>Pseudoalteromonas</taxon>
    </lineage>
</organism>
<keyword evidence="6 8" id="KW-1133">Transmembrane helix</keyword>
<evidence type="ECO:0000256" key="6">
    <source>
        <dbReference type="ARBA" id="ARBA00022989"/>
    </source>
</evidence>
<dbReference type="EMBL" id="AAOH01000001">
    <property type="protein sequence ID" value="EAR30651.1"/>
    <property type="molecule type" value="Genomic_DNA"/>
</dbReference>
<evidence type="ECO:0000256" key="8">
    <source>
        <dbReference type="SAM" id="Phobius"/>
    </source>
</evidence>
<dbReference type="InterPro" id="IPR017850">
    <property type="entry name" value="Alkaline_phosphatase_core_sf"/>
</dbReference>
<comment type="caution">
    <text evidence="11">The sequence shown here is derived from an EMBL/GenBank/DDBJ whole genome shotgun (WGS) entry which is preliminary data.</text>
</comment>
<evidence type="ECO:0000256" key="7">
    <source>
        <dbReference type="ARBA" id="ARBA00023136"/>
    </source>
</evidence>
<feature type="transmembrane region" description="Helical" evidence="8">
    <location>
        <begin position="93"/>
        <end position="116"/>
    </location>
</feature>
<feature type="transmembrane region" description="Helical" evidence="8">
    <location>
        <begin position="63"/>
        <end position="86"/>
    </location>
</feature>
<sequence length="558" mass="62459">MEKLETYSLFSRYDAINIALKRLKKQLVISPLSLFILTAVFIILVANSVFFTKLTAVYPWQEHITFIVSLSLLTIALTCLLMLLLNVILPAKVVVITLLLISALVDYYAVAFGVLIDKTMLQNIAETDIAEAKDIITLSLGAKVLLLAILPSVILCQFQLKSISRLQSLRQQALSILAIIIIIPLLIAPFSAQYSSFFRLHKELRYYTNPLFPIYSTFSYAANTLSSAHKKEFVRLTQYIEKNSTTKQPKLMILVVGETVRADHFALNGYQRDTTPNLSQQPDLINFSNVSSCGTSTAVSVPCMFSFSGREDFDINSAKTTENVLDVLATSGVSVIWRDNNSSSKGVADRLTYQSYRSSDVNTECDVECRDLGMLVGLQQYINQQNQDTLIVLHQMGNHGPAYYKRYPASFEFFTPACQSAELSDCSKDEIINAYDNAIRYTDHFLAEVIGLLKANSAQYNTVMLYVSDHGESLGENGLYLHGMPYSFAPKAQTHIPMVAWFSAPYIDAEKTKTHQRHPYSHDALSSTLLSLFEVSTDLDLPKDISSTLFYFKTDVGH</sequence>
<feature type="transmembrane region" description="Helical" evidence="8">
    <location>
        <begin position="136"/>
        <end position="160"/>
    </location>
</feature>
<feature type="transmembrane region" description="Helical" evidence="8">
    <location>
        <begin position="27"/>
        <end position="51"/>
    </location>
</feature>
<dbReference type="InterPro" id="IPR040423">
    <property type="entry name" value="PEA_transferase"/>
</dbReference>
<dbReference type="RefSeq" id="WP_009836949.1">
    <property type="nucleotide sequence ID" value="NZ_AAOH01000001.1"/>
</dbReference>
<dbReference type="CDD" id="cd16017">
    <property type="entry name" value="LptA"/>
    <property type="match status" value="1"/>
</dbReference>
<dbReference type="Proteomes" id="UP000006201">
    <property type="component" value="Unassembled WGS sequence"/>
</dbReference>
<dbReference type="Pfam" id="PF00884">
    <property type="entry name" value="Sulfatase"/>
    <property type="match status" value="1"/>
</dbReference>
<dbReference type="Gene3D" id="3.40.720.10">
    <property type="entry name" value="Alkaline Phosphatase, subunit A"/>
    <property type="match status" value="1"/>
</dbReference>
<dbReference type="GO" id="GO:0016776">
    <property type="term" value="F:phosphotransferase activity, phosphate group as acceptor"/>
    <property type="evidence" value="ECO:0007669"/>
    <property type="project" value="TreeGrafter"/>
</dbReference>
<keyword evidence="12" id="KW-1185">Reference proteome</keyword>
<dbReference type="OrthoDB" id="9786870at2"/>
<dbReference type="PANTHER" id="PTHR30443">
    <property type="entry name" value="INNER MEMBRANE PROTEIN"/>
    <property type="match status" value="1"/>
</dbReference>
<dbReference type="HOGENOM" id="CLU_018534_1_0_6"/>
<keyword evidence="7 8" id="KW-0472">Membrane</keyword>
<evidence type="ECO:0000259" key="10">
    <source>
        <dbReference type="Pfam" id="PF08019"/>
    </source>
</evidence>
<dbReference type="SUPFAM" id="SSF53649">
    <property type="entry name" value="Alkaline phosphatase-like"/>
    <property type="match status" value="1"/>
</dbReference>
<keyword evidence="5 8" id="KW-0812">Transmembrane</keyword>
<dbReference type="NCBIfam" id="NF028537">
    <property type="entry name" value="P_eth_NH2_trans"/>
    <property type="match status" value="1"/>
</dbReference>
<dbReference type="PANTHER" id="PTHR30443:SF0">
    <property type="entry name" value="PHOSPHOETHANOLAMINE TRANSFERASE EPTA"/>
    <property type="match status" value="1"/>
</dbReference>
<protein>
    <submittedName>
        <fullName evidence="11">Probable integral membrane protein</fullName>
    </submittedName>
</protein>
<dbReference type="AlphaFoldDB" id="A4C519"/>
<dbReference type="InterPro" id="IPR058130">
    <property type="entry name" value="PEA_transf_C"/>
</dbReference>
<dbReference type="Pfam" id="PF08019">
    <property type="entry name" value="EptA_B_N"/>
    <property type="match status" value="1"/>
</dbReference>
<feature type="transmembrane region" description="Helical" evidence="8">
    <location>
        <begin position="172"/>
        <end position="192"/>
    </location>
</feature>
<dbReference type="eggNOG" id="COG2194">
    <property type="taxonomic scope" value="Bacteria"/>
</dbReference>
<comment type="subcellular location">
    <subcellularLocation>
        <location evidence="1">Cell inner membrane</location>
        <topology evidence="1">Multi-pass membrane protein</topology>
    </subcellularLocation>
</comment>
<evidence type="ECO:0000256" key="3">
    <source>
        <dbReference type="ARBA" id="ARBA00022519"/>
    </source>
</evidence>
<proteinExistence type="predicted"/>
<accession>A4C519</accession>
<dbReference type="InterPro" id="IPR012549">
    <property type="entry name" value="EptA-like_N"/>
</dbReference>
<gene>
    <name evidence="11" type="ORF">PTD2_03741</name>
</gene>
<evidence type="ECO:0000256" key="4">
    <source>
        <dbReference type="ARBA" id="ARBA00022679"/>
    </source>
</evidence>
<dbReference type="STRING" id="87626.PTD2_03741"/>